<dbReference type="GO" id="GO:0003676">
    <property type="term" value="F:nucleic acid binding"/>
    <property type="evidence" value="ECO:0007669"/>
    <property type="project" value="InterPro"/>
</dbReference>
<organism evidence="1 2">
    <name type="scientific">Carnegiea gigantea</name>
    <dbReference type="NCBI Taxonomy" id="171969"/>
    <lineage>
        <taxon>Eukaryota</taxon>
        <taxon>Viridiplantae</taxon>
        <taxon>Streptophyta</taxon>
        <taxon>Embryophyta</taxon>
        <taxon>Tracheophyta</taxon>
        <taxon>Spermatophyta</taxon>
        <taxon>Magnoliopsida</taxon>
        <taxon>eudicotyledons</taxon>
        <taxon>Gunneridae</taxon>
        <taxon>Pentapetalae</taxon>
        <taxon>Caryophyllales</taxon>
        <taxon>Cactineae</taxon>
        <taxon>Cactaceae</taxon>
        <taxon>Cactoideae</taxon>
        <taxon>Echinocereeae</taxon>
        <taxon>Carnegiea</taxon>
    </lineage>
</organism>
<dbReference type="EMBL" id="JAKOGI010000032">
    <property type="protein sequence ID" value="KAJ8448088.1"/>
    <property type="molecule type" value="Genomic_DNA"/>
</dbReference>
<dbReference type="InterPro" id="IPR035979">
    <property type="entry name" value="RBD_domain_sf"/>
</dbReference>
<name>A0A9Q1KR99_9CARY</name>
<proteinExistence type="predicted"/>
<evidence type="ECO:0000313" key="1">
    <source>
        <dbReference type="EMBL" id="KAJ8448088.1"/>
    </source>
</evidence>
<dbReference type="AlphaFoldDB" id="A0A9Q1KR99"/>
<dbReference type="Proteomes" id="UP001153076">
    <property type="component" value="Unassembled WGS sequence"/>
</dbReference>
<keyword evidence="2" id="KW-1185">Reference proteome</keyword>
<reference evidence="1" key="1">
    <citation type="submission" date="2022-04" db="EMBL/GenBank/DDBJ databases">
        <title>Carnegiea gigantea Genome sequencing and assembly v2.</title>
        <authorList>
            <person name="Copetti D."/>
            <person name="Sanderson M.J."/>
            <person name="Burquez A."/>
            <person name="Wojciechowski M.F."/>
        </authorList>
    </citation>
    <scope>NUCLEOTIDE SEQUENCE</scope>
    <source>
        <strain evidence="1">SGP5-SGP5p</strain>
        <tissue evidence="1">Aerial part</tissue>
    </source>
</reference>
<protein>
    <submittedName>
        <fullName evidence="1">Uncharacterized protein</fullName>
    </submittedName>
</protein>
<gene>
    <name evidence="1" type="ORF">Cgig2_031812</name>
</gene>
<comment type="caution">
    <text evidence="1">The sequence shown here is derived from an EMBL/GenBank/DDBJ whole genome shotgun (WGS) entry which is preliminary data.</text>
</comment>
<dbReference type="SUPFAM" id="SSF54928">
    <property type="entry name" value="RNA-binding domain, RBD"/>
    <property type="match status" value="1"/>
</dbReference>
<accession>A0A9Q1KR99</accession>
<sequence length="207" mass="23137">MTGLQLHDEFASFGNVIDTYIPNKVKREDGDKAIQATHGKVLWGNLVSVNWAKFQKRNRQGLNRSKWIWVPKCRNADDTAFVGQEGVRLNGGNVNQNCSDVVADNCKNIAENGTTHTQNNQPNEECGEQNICSDDNRTISQPMGTRNSRLTFIGKLLIQRKCACKTLPGMTLVRLQRLSERGYSWVGSWGFVSLGMKLQPLGGLREV</sequence>
<evidence type="ECO:0000313" key="2">
    <source>
        <dbReference type="Proteomes" id="UP001153076"/>
    </source>
</evidence>